<keyword evidence="2" id="KW-1185">Reference proteome</keyword>
<reference evidence="1 2" key="1">
    <citation type="submission" date="2018-07" db="EMBL/GenBank/DDBJ databases">
        <title>Genomic Encyclopedia of Type Strains, Phase IV (KMG-IV): sequencing the most valuable type-strain genomes for metagenomic binning, comparative biology and taxonomic classification.</title>
        <authorList>
            <person name="Goeker M."/>
        </authorList>
    </citation>
    <scope>NUCLEOTIDE SEQUENCE [LARGE SCALE GENOMIC DNA]</scope>
    <source>
        <strain evidence="1 2">DSM 27696</strain>
    </source>
</reference>
<dbReference type="RefSeq" id="WP_114353643.1">
    <property type="nucleotide sequence ID" value="NZ_QPJJ01000011.1"/>
</dbReference>
<evidence type="ECO:0000313" key="1">
    <source>
        <dbReference type="EMBL" id="RCW65352.1"/>
    </source>
</evidence>
<dbReference type="Proteomes" id="UP000252585">
    <property type="component" value="Unassembled WGS sequence"/>
</dbReference>
<name>A0A368XBL5_9BACI</name>
<protein>
    <submittedName>
        <fullName evidence="1">Uncharacterized protein DUF2624</fullName>
    </submittedName>
</protein>
<dbReference type="OrthoDB" id="2969753at2"/>
<proteinExistence type="predicted"/>
<dbReference type="Pfam" id="PF11116">
    <property type="entry name" value="DUF2624"/>
    <property type="match status" value="1"/>
</dbReference>
<gene>
    <name evidence="1" type="ORF">DFR57_11181</name>
</gene>
<dbReference type="InterPro" id="IPR020277">
    <property type="entry name" value="DUF2624"/>
</dbReference>
<organism evidence="1 2">
    <name type="scientific">Saliterribacillus persicus</name>
    <dbReference type="NCBI Taxonomy" id="930114"/>
    <lineage>
        <taxon>Bacteria</taxon>
        <taxon>Bacillati</taxon>
        <taxon>Bacillota</taxon>
        <taxon>Bacilli</taxon>
        <taxon>Bacillales</taxon>
        <taxon>Bacillaceae</taxon>
        <taxon>Saliterribacillus</taxon>
    </lineage>
</organism>
<dbReference type="AlphaFoldDB" id="A0A368XBL5"/>
<accession>A0A368XBL5</accession>
<dbReference type="EMBL" id="QPJJ01000011">
    <property type="protein sequence ID" value="RCW65352.1"/>
    <property type="molecule type" value="Genomic_DNA"/>
</dbReference>
<sequence length="93" mass="11144">MYFIQKQVINKIENLKVNDLLYHADQYKIKLNKSQAQQIIAYLQSQNIETIDKETIENMWKELATITNKETAKQCQKIFDNLIKSYHLESFFK</sequence>
<comment type="caution">
    <text evidence="1">The sequence shown here is derived from an EMBL/GenBank/DDBJ whole genome shotgun (WGS) entry which is preliminary data.</text>
</comment>
<evidence type="ECO:0000313" key="2">
    <source>
        <dbReference type="Proteomes" id="UP000252585"/>
    </source>
</evidence>